<dbReference type="EMBL" id="VSRR010101056">
    <property type="protein sequence ID" value="MPC95117.1"/>
    <property type="molecule type" value="Genomic_DNA"/>
</dbReference>
<comment type="caution">
    <text evidence="1">The sequence shown here is derived from an EMBL/GenBank/DDBJ whole genome shotgun (WGS) entry which is preliminary data.</text>
</comment>
<accession>A0A5B7JPS6</accession>
<protein>
    <submittedName>
        <fullName evidence="1">Uncharacterized protein</fullName>
    </submittedName>
</protein>
<evidence type="ECO:0000313" key="2">
    <source>
        <dbReference type="Proteomes" id="UP000324222"/>
    </source>
</evidence>
<organism evidence="1 2">
    <name type="scientific">Portunus trituberculatus</name>
    <name type="common">Swimming crab</name>
    <name type="synonym">Neptunus trituberculatus</name>
    <dbReference type="NCBI Taxonomy" id="210409"/>
    <lineage>
        <taxon>Eukaryota</taxon>
        <taxon>Metazoa</taxon>
        <taxon>Ecdysozoa</taxon>
        <taxon>Arthropoda</taxon>
        <taxon>Crustacea</taxon>
        <taxon>Multicrustacea</taxon>
        <taxon>Malacostraca</taxon>
        <taxon>Eumalacostraca</taxon>
        <taxon>Eucarida</taxon>
        <taxon>Decapoda</taxon>
        <taxon>Pleocyemata</taxon>
        <taxon>Brachyura</taxon>
        <taxon>Eubrachyura</taxon>
        <taxon>Portunoidea</taxon>
        <taxon>Portunidae</taxon>
        <taxon>Portuninae</taxon>
        <taxon>Portunus</taxon>
    </lineage>
</organism>
<evidence type="ECO:0000313" key="1">
    <source>
        <dbReference type="EMBL" id="MPC95117.1"/>
    </source>
</evidence>
<gene>
    <name evidence="1" type="ORF">E2C01_090313</name>
</gene>
<name>A0A5B7JPS6_PORTR</name>
<dbReference type="AlphaFoldDB" id="A0A5B7JPS6"/>
<reference evidence="1 2" key="1">
    <citation type="submission" date="2019-05" db="EMBL/GenBank/DDBJ databases">
        <title>Another draft genome of Portunus trituberculatus and its Hox gene families provides insights of decapod evolution.</title>
        <authorList>
            <person name="Jeong J.-H."/>
            <person name="Song I."/>
            <person name="Kim S."/>
            <person name="Choi T."/>
            <person name="Kim D."/>
            <person name="Ryu S."/>
            <person name="Kim W."/>
        </authorList>
    </citation>
    <scope>NUCLEOTIDE SEQUENCE [LARGE SCALE GENOMIC DNA]</scope>
    <source>
        <tissue evidence="1">Muscle</tissue>
    </source>
</reference>
<keyword evidence="2" id="KW-1185">Reference proteome</keyword>
<sequence>MHLFILPGISYLLSIDLFYTSSHVYSPKSFPSPFHPLKCFASLLISLPGSSPQSLSSRYHRAAITRAENTCHYGN</sequence>
<dbReference type="Proteomes" id="UP000324222">
    <property type="component" value="Unassembled WGS sequence"/>
</dbReference>
<proteinExistence type="predicted"/>